<gene>
    <name evidence="2" type="ORF">H5975_01540</name>
</gene>
<keyword evidence="3" id="KW-1185">Reference proteome</keyword>
<accession>A0ABS2GXX6</accession>
<evidence type="ECO:0000313" key="3">
    <source>
        <dbReference type="Proteomes" id="UP000785625"/>
    </source>
</evidence>
<feature type="chain" id="PRO_5047447112" description="YtxH domain-containing protein" evidence="1">
    <location>
        <begin position="19"/>
        <end position="127"/>
    </location>
</feature>
<evidence type="ECO:0008006" key="4">
    <source>
        <dbReference type="Google" id="ProtNLM"/>
    </source>
</evidence>
<comment type="caution">
    <text evidence="2">The sequence shown here is derived from an EMBL/GenBank/DDBJ whole genome shotgun (WGS) entry which is preliminary data.</text>
</comment>
<proteinExistence type="predicted"/>
<protein>
    <recommendedName>
        <fullName evidence="4">YtxH domain-containing protein</fullName>
    </recommendedName>
</protein>
<evidence type="ECO:0000256" key="1">
    <source>
        <dbReference type="SAM" id="SignalP"/>
    </source>
</evidence>
<feature type="signal peptide" evidence="1">
    <location>
        <begin position="1"/>
        <end position="18"/>
    </location>
</feature>
<organism evidence="2 3">
    <name type="scientific">Limosilactobacillus coleohominis</name>
    <dbReference type="NCBI Taxonomy" id="181675"/>
    <lineage>
        <taxon>Bacteria</taxon>
        <taxon>Bacillati</taxon>
        <taxon>Bacillota</taxon>
        <taxon>Bacilli</taxon>
        <taxon>Lactobacillales</taxon>
        <taxon>Lactobacillaceae</taxon>
        <taxon>Limosilactobacillus</taxon>
    </lineage>
</organism>
<sequence length="127" mass="13932">MGKKFLAGLTLGSLAGLAAWTSLDDKQQSLIKAKVKATAFETMDVVTDYALNALDIADAMVHDYGENAVDKMSDITDLVKNKKDEFAGHFVSDNFDEETADLRAALKDAKDDDNDDILIDQTQKEDK</sequence>
<dbReference type="Proteomes" id="UP000785625">
    <property type="component" value="Unassembled WGS sequence"/>
</dbReference>
<evidence type="ECO:0000313" key="2">
    <source>
        <dbReference type="EMBL" id="MBM6940181.1"/>
    </source>
</evidence>
<dbReference type="EMBL" id="JACJKU010000008">
    <property type="protein sequence ID" value="MBM6940181.1"/>
    <property type="molecule type" value="Genomic_DNA"/>
</dbReference>
<keyword evidence="1" id="KW-0732">Signal</keyword>
<name>A0ABS2GXX6_9LACO</name>
<dbReference type="RefSeq" id="WP_204784591.1">
    <property type="nucleotide sequence ID" value="NZ_CALVGD010000016.1"/>
</dbReference>
<reference evidence="2 3" key="1">
    <citation type="journal article" date="2021" name="Sci. Rep.">
        <title>The distribution of antibiotic resistance genes in chicken gut microbiota commensals.</title>
        <authorList>
            <person name="Juricova H."/>
            <person name="Matiasovicova J."/>
            <person name="Kubasova T."/>
            <person name="Cejkova D."/>
            <person name="Rychlik I."/>
        </authorList>
    </citation>
    <scope>NUCLEOTIDE SEQUENCE [LARGE SCALE GENOMIC DNA]</scope>
    <source>
        <strain evidence="2 3">An574</strain>
    </source>
</reference>